<evidence type="ECO:0000313" key="2">
    <source>
        <dbReference type="Proteomes" id="UP001152320"/>
    </source>
</evidence>
<gene>
    <name evidence="1" type="ORF">HOLleu_27884</name>
</gene>
<reference evidence="1" key="1">
    <citation type="submission" date="2021-10" db="EMBL/GenBank/DDBJ databases">
        <title>Tropical sea cucumber genome reveals ecological adaptation and Cuvierian tubules defense mechanism.</title>
        <authorList>
            <person name="Chen T."/>
        </authorList>
    </citation>
    <scope>NUCLEOTIDE SEQUENCE</scope>
    <source>
        <strain evidence="1">Nanhai2018</strain>
        <tissue evidence="1">Muscle</tissue>
    </source>
</reference>
<evidence type="ECO:0000313" key="1">
    <source>
        <dbReference type="EMBL" id="KAJ8031223.1"/>
    </source>
</evidence>
<dbReference type="EMBL" id="JAIZAY010000013">
    <property type="protein sequence ID" value="KAJ8031223.1"/>
    <property type="molecule type" value="Genomic_DNA"/>
</dbReference>
<protein>
    <submittedName>
        <fullName evidence="1">Uncharacterized protein</fullName>
    </submittedName>
</protein>
<sequence>MSNANRQSRQRDFARLRGSVQEAKAAAVREKVSIAVRDSAIQNKQMQRAYMMIQEDVIQHLRLTGEHHRGLFEDLVNIGRQLTIEHEKDKVTDFGEICNIVEKLCFLPIFAPLLKIL</sequence>
<dbReference type="AlphaFoldDB" id="A0A9Q1BR79"/>
<organism evidence="1 2">
    <name type="scientific">Holothuria leucospilota</name>
    <name type="common">Black long sea cucumber</name>
    <name type="synonym">Mertensiothuria leucospilota</name>
    <dbReference type="NCBI Taxonomy" id="206669"/>
    <lineage>
        <taxon>Eukaryota</taxon>
        <taxon>Metazoa</taxon>
        <taxon>Echinodermata</taxon>
        <taxon>Eleutherozoa</taxon>
        <taxon>Echinozoa</taxon>
        <taxon>Holothuroidea</taxon>
        <taxon>Aspidochirotacea</taxon>
        <taxon>Aspidochirotida</taxon>
        <taxon>Holothuriidae</taxon>
        <taxon>Holothuria</taxon>
    </lineage>
</organism>
<accession>A0A9Q1BR79</accession>
<proteinExistence type="predicted"/>
<keyword evidence="2" id="KW-1185">Reference proteome</keyword>
<comment type="caution">
    <text evidence="1">The sequence shown here is derived from an EMBL/GenBank/DDBJ whole genome shotgun (WGS) entry which is preliminary data.</text>
</comment>
<dbReference type="Proteomes" id="UP001152320">
    <property type="component" value="Chromosome 13"/>
</dbReference>
<name>A0A9Q1BR79_HOLLE</name>